<accession>A0A139SSS3</accession>
<evidence type="ECO:0000313" key="3">
    <source>
        <dbReference type="Proteomes" id="UP000071392"/>
    </source>
</evidence>
<dbReference type="RefSeq" id="WP_068710887.1">
    <property type="nucleotide sequence ID" value="NZ_LSZP01000005.1"/>
</dbReference>
<evidence type="ECO:0000313" key="2">
    <source>
        <dbReference type="EMBL" id="KXU37635.1"/>
    </source>
</evidence>
<dbReference type="PROSITE" id="PS51257">
    <property type="entry name" value="PROKAR_LIPOPROTEIN"/>
    <property type="match status" value="1"/>
</dbReference>
<dbReference type="AlphaFoldDB" id="A0A139SSS3"/>
<evidence type="ECO:0000256" key="1">
    <source>
        <dbReference type="SAM" id="SignalP"/>
    </source>
</evidence>
<proteinExistence type="predicted"/>
<gene>
    <name evidence="2" type="ORF">AXK12_01470</name>
</gene>
<name>A0A139SSS3_9BACT</name>
<sequence length="60" mass="6530">MNLKPRHLAALFLLALGALFSSGCKTLEAIGSAIPSSYPAYGYEEEYLPEPEPIITRGFN</sequence>
<feature type="signal peptide" evidence="1">
    <location>
        <begin position="1"/>
        <end position="20"/>
    </location>
</feature>
<protein>
    <submittedName>
        <fullName evidence="2">Uncharacterized protein</fullName>
    </submittedName>
</protein>
<keyword evidence="1" id="KW-0732">Signal</keyword>
<reference evidence="2 3" key="1">
    <citation type="submission" date="2016-02" db="EMBL/GenBank/DDBJ databases">
        <authorList>
            <person name="Wen L."/>
            <person name="He K."/>
            <person name="Yang H."/>
        </authorList>
    </citation>
    <scope>NUCLEOTIDE SEQUENCE [LARGE SCALE GENOMIC DNA]</scope>
    <source>
        <strain evidence="2 3">CV41</strain>
    </source>
</reference>
<dbReference type="EMBL" id="LSZP01000005">
    <property type="protein sequence ID" value="KXU37635.1"/>
    <property type="molecule type" value="Genomic_DNA"/>
</dbReference>
<comment type="caution">
    <text evidence="2">The sequence shown here is derived from an EMBL/GenBank/DDBJ whole genome shotgun (WGS) entry which is preliminary data.</text>
</comment>
<dbReference type="Proteomes" id="UP000071392">
    <property type="component" value="Unassembled WGS sequence"/>
</dbReference>
<feature type="chain" id="PRO_5007299409" evidence="1">
    <location>
        <begin position="21"/>
        <end position="60"/>
    </location>
</feature>
<keyword evidence="3" id="KW-1185">Reference proteome</keyword>
<organism evidence="2 3">
    <name type="scientific">Cephaloticoccus capnophilus</name>
    <dbReference type="NCBI Taxonomy" id="1548208"/>
    <lineage>
        <taxon>Bacteria</taxon>
        <taxon>Pseudomonadati</taxon>
        <taxon>Verrucomicrobiota</taxon>
        <taxon>Opitutia</taxon>
        <taxon>Opitutales</taxon>
        <taxon>Opitutaceae</taxon>
        <taxon>Cephaloticoccus</taxon>
    </lineage>
</organism>